<dbReference type="KEGG" id="puo:RZN69_05240"/>
<evidence type="ECO:0000313" key="2">
    <source>
        <dbReference type="EMBL" id="WOO42485.1"/>
    </source>
</evidence>
<organism evidence="2 3">
    <name type="scientific">Rubellicoccus peritrichatus</name>
    <dbReference type="NCBI Taxonomy" id="3080537"/>
    <lineage>
        <taxon>Bacteria</taxon>
        <taxon>Pseudomonadati</taxon>
        <taxon>Verrucomicrobiota</taxon>
        <taxon>Opitutia</taxon>
        <taxon>Puniceicoccales</taxon>
        <taxon>Cerasicoccaceae</taxon>
        <taxon>Rubellicoccus</taxon>
    </lineage>
</organism>
<evidence type="ECO:0000256" key="1">
    <source>
        <dbReference type="SAM" id="MobiDB-lite"/>
    </source>
</evidence>
<protein>
    <recommendedName>
        <fullName evidence="4">Polynucleotide kinase</fullName>
    </recommendedName>
</protein>
<sequence length="192" mass="21029">MLKKLKSLFLGGPPPEVESRSSRRKGKSKPREASDEAGGNDESSVSEDGRLAHGMPGEFERVFGRDEVDSSAWIGVDLDGTLSVHTEDIDIHKIGPPVRTMVARVQDWIGQGYVVKILTARASLPEGIPPVKKWLKENGLPELEVTCEKDLHMIELWDDRGVQVIANTGQPVGPSSLDAPEEEEPEDEEPKG</sequence>
<dbReference type="AlphaFoldDB" id="A0AAQ3LAX4"/>
<dbReference type="InterPro" id="IPR023214">
    <property type="entry name" value="HAD_sf"/>
</dbReference>
<feature type="compositionally biased region" description="Acidic residues" evidence="1">
    <location>
        <begin position="179"/>
        <end position="192"/>
    </location>
</feature>
<dbReference type="RefSeq" id="WP_317835007.1">
    <property type="nucleotide sequence ID" value="NZ_CP136920.1"/>
</dbReference>
<keyword evidence="3" id="KW-1185">Reference proteome</keyword>
<gene>
    <name evidence="2" type="ORF">RZN69_05240</name>
</gene>
<dbReference type="Gene3D" id="3.40.50.1000">
    <property type="entry name" value="HAD superfamily/HAD-like"/>
    <property type="match status" value="1"/>
</dbReference>
<feature type="region of interest" description="Disordered" evidence="1">
    <location>
        <begin position="1"/>
        <end position="53"/>
    </location>
</feature>
<dbReference type="SUPFAM" id="SSF56784">
    <property type="entry name" value="HAD-like"/>
    <property type="match status" value="1"/>
</dbReference>
<proteinExistence type="predicted"/>
<reference evidence="2 3" key="1">
    <citation type="submission" date="2023-10" db="EMBL/GenBank/DDBJ databases">
        <title>Rubellicoccus peritrichatus gen. nov., sp. nov., isolated from an algae of coral reef tank.</title>
        <authorList>
            <person name="Luo J."/>
        </authorList>
    </citation>
    <scope>NUCLEOTIDE SEQUENCE [LARGE SCALE GENOMIC DNA]</scope>
    <source>
        <strain evidence="2 3">CR14</strain>
    </source>
</reference>
<evidence type="ECO:0000313" key="3">
    <source>
        <dbReference type="Proteomes" id="UP001304300"/>
    </source>
</evidence>
<accession>A0AAQ3LAX4</accession>
<dbReference type="EMBL" id="CP136920">
    <property type="protein sequence ID" value="WOO42485.1"/>
    <property type="molecule type" value="Genomic_DNA"/>
</dbReference>
<name>A0AAQ3LAX4_9BACT</name>
<evidence type="ECO:0008006" key="4">
    <source>
        <dbReference type="Google" id="ProtNLM"/>
    </source>
</evidence>
<dbReference type="InterPro" id="IPR036412">
    <property type="entry name" value="HAD-like_sf"/>
</dbReference>
<feature type="region of interest" description="Disordered" evidence="1">
    <location>
        <begin position="167"/>
        <end position="192"/>
    </location>
</feature>
<dbReference type="Proteomes" id="UP001304300">
    <property type="component" value="Chromosome"/>
</dbReference>